<dbReference type="Proteomes" id="UP000326924">
    <property type="component" value="Unassembled WGS sequence"/>
</dbReference>
<keyword evidence="2" id="KW-0732">Signal</keyword>
<protein>
    <recommendedName>
        <fullName evidence="5">SGNH hydrolase-type esterase domain-containing protein</fullName>
    </recommendedName>
</protein>
<keyword evidence="4" id="KW-1185">Reference proteome</keyword>
<dbReference type="EMBL" id="VXIS01000025">
    <property type="protein sequence ID" value="KAA8912324.1"/>
    <property type="molecule type" value="Genomic_DNA"/>
</dbReference>
<dbReference type="Gene3D" id="3.40.50.1110">
    <property type="entry name" value="SGNH hydrolase"/>
    <property type="match status" value="1"/>
</dbReference>
<feature type="signal peptide" evidence="2">
    <location>
        <begin position="1"/>
        <end position="18"/>
    </location>
</feature>
<dbReference type="OrthoDB" id="4077378at2759"/>
<keyword evidence="1" id="KW-0812">Transmembrane</keyword>
<evidence type="ECO:0000256" key="1">
    <source>
        <dbReference type="SAM" id="Phobius"/>
    </source>
</evidence>
<dbReference type="InterPro" id="IPR036514">
    <property type="entry name" value="SGNH_hydro_sf"/>
</dbReference>
<name>A0A5J5F6L6_9PEZI</name>
<reference evidence="3 4" key="1">
    <citation type="submission" date="2019-09" db="EMBL/GenBank/DDBJ databases">
        <title>Draft genome of the ectomycorrhizal ascomycete Sphaerosporella brunnea.</title>
        <authorList>
            <consortium name="DOE Joint Genome Institute"/>
            <person name="Benucci G.M."/>
            <person name="Marozzi G."/>
            <person name="Antonielli L."/>
            <person name="Sanchez S."/>
            <person name="Marco P."/>
            <person name="Wang X."/>
            <person name="Falini L.B."/>
            <person name="Barry K."/>
            <person name="Haridas S."/>
            <person name="Lipzen A."/>
            <person name="Labutti K."/>
            <person name="Grigoriev I.V."/>
            <person name="Murat C."/>
            <person name="Martin F."/>
            <person name="Albertini E."/>
            <person name="Donnini D."/>
            <person name="Bonito G."/>
        </authorList>
    </citation>
    <scope>NUCLEOTIDE SEQUENCE [LARGE SCALE GENOMIC DNA]</scope>
    <source>
        <strain evidence="3 4">Sb_GMNB300</strain>
    </source>
</reference>
<evidence type="ECO:0000256" key="2">
    <source>
        <dbReference type="SAM" id="SignalP"/>
    </source>
</evidence>
<dbReference type="AlphaFoldDB" id="A0A5J5F6L6"/>
<keyword evidence="1" id="KW-1133">Transmembrane helix</keyword>
<keyword evidence="1" id="KW-0472">Membrane</keyword>
<comment type="caution">
    <text evidence="3">The sequence shown here is derived from an EMBL/GenBank/DDBJ whole genome shotgun (WGS) entry which is preliminary data.</text>
</comment>
<sequence length="524" mass="57233">MRLISLSALVLLAASVFAQDPNGGAHSEVFDRQKYTVLDQLLITPKTHPNLFSFTGRWLRSPTGHPHSPAYHATLWPGNSVTILIFGETVTVKLLPKPQGRVEHYSFVVSIDGGPDVRYNTDGFDTSAQSKDGHYIPIDFNALKKATQKRTAVATLEPHTVRITSIAVTPFSFEGVMVQNTQIAQGHTWEEAQARRPTVEFIGEGIDAERPGGFFRSEQYTPPLGENPESPIDAIYSTIHYKLAENLAVRHSHYSAGVCLLNSCDARKLPGLAEQYFYTSPLDFTGRTPGIIDKWDPRHLENLETPWRFPGFQVKNNIPSLVVVDVGIQDVVMNHQNSTLYARELSVFLARLRSQAHPTAKFLVIAHKGSPRQASTVVKSDFASTANRQDLYAATQNAVKALADPGIIFTPVKLGREEPETSYLRAICPYVAPTGYVAKAREVVFGASQPTKAQKVCSEIGGAEGSGTVLVFLVIVGMCGVFLWMARSTVVGAVAAVVGRKRLGLPEEDARLMEAGVNVNGKVG</sequence>
<evidence type="ECO:0008006" key="5">
    <source>
        <dbReference type="Google" id="ProtNLM"/>
    </source>
</evidence>
<organism evidence="3 4">
    <name type="scientific">Sphaerosporella brunnea</name>
    <dbReference type="NCBI Taxonomy" id="1250544"/>
    <lineage>
        <taxon>Eukaryota</taxon>
        <taxon>Fungi</taxon>
        <taxon>Dikarya</taxon>
        <taxon>Ascomycota</taxon>
        <taxon>Pezizomycotina</taxon>
        <taxon>Pezizomycetes</taxon>
        <taxon>Pezizales</taxon>
        <taxon>Pyronemataceae</taxon>
        <taxon>Sphaerosporella</taxon>
    </lineage>
</organism>
<dbReference type="InParanoid" id="A0A5J5F6L6"/>
<gene>
    <name evidence="3" type="ORF">FN846DRAFT_324558</name>
</gene>
<evidence type="ECO:0000313" key="4">
    <source>
        <dbReference type="Proteomes" id="UP000326924"/>
    </source>
</evidence>
<proteinExistence type="predicted"/>
<feature type="transmembrane region" description="Helical" evidence="1">
    <location>
        <begin position="469"/>
        <end position="498"/>
    </location>
</feature>
<accession>A0A5J5F6L6</accession>
<feature type="chain" id="PRO_5023844410" description="SGNH hydrolase-type esterase domain-containing protein" evidence="2">
    <location>
        <begin position="19"/>
        <end position="524"/>
    </location>
</feature>
<evidence type="ECO:0000313" key="3">
    <source>
        <dbReference type="EMBL" id="KAA8912324.1"/>
    </source>
</evidence>